<dbReference type="GO" id="GO:0009002">
    <property type="term" value="F:serine-type D-Ala-D-Ala carboxypeptidase activity"/>
    <property type="evidence" value="ECO:0007669"/>
    <property type="project" value="UniProtKB-EC"/>
</dbReference>
<accession>A0A5C8GI06</accession>
<evidence type="ECO:0000256" key="18">
    <source>
        <dbReference type="SAM" id="MobiDB-lite"/>
    </source>
</evidence>
<name>A0A5C8GI06_9BACT</name>
<organism evidence="22 23">
    <name type="scientific">Prevotella brunnea</name>
    <dbReference type="NCBI Taxonomy" id="2508867"/>
    <lineage>
        <taxon>Bacteria</taxon>
        <taxon>Pseudomonadati</taxon>
        <taxon>Bacteroidota</taxon>
        <taxon>Bacteroidia</taxon>
        <taxon>Bacteroidales</taxon>
        <taxon>Prevotellaceae</taxon>
        <taxon>Prevotella</taxon>
    </lineage>
</organism>
<dbReference type="GO" id="GO:0030288">
    <property type="term" value="C:outer membrane-bounded periplasmic space"/>
    <property type="evidence" value="ECO:0007669"/>
    <property type="project" value="TreeGrafter"/>
</dbReference>
<keyword evidence="14" id="KW-0511">Multifunctional enzyme</keyword>
<dbReference type="RefSeq" id="WP_130828607.1">
    <property type="nucleotide sequence ID" value="NZ_SDIK01000054.1"/>
</dbReference>
<dbReference type="EMBL" id="SDIK01000054">
    <property type="protein sequence ID" value="TXJ61567.1"/>
    <property type="molecule type" value="Genomic_DNA"/>
</dbReference>
<evidence type="ECO:0000256" key="4">
    <source>
        <dbReference type="ARBA" id="ARBA00007739"/>
    </source>
</evidence>
<keyword evidence="11" id="KW-0133">Cell shape</keyword>
<evidence type="ECO:0000256" key="2">
    <source>
        <dbReference type="ARBA" id="ARBA00004752"/>
    </source>
</evidence>
<dbReference type="GO" id="GO:0008360">
    <property type="term" value="P:regulation of cell shape"/>
    <property type="evidence" value="ECO:0007669"/>
    <property type="project" value="UniProtKB-KW"/>
</dbReference>
<reference evidence="23" key="1">
    <citation type="submission" date="2019-05" db="EMBL/GenBank/DDBJ databases">
        <title>Prevotella brunnea sp. nov., isolated from a wound of a patient.</title>
        <authorList>
            <person name="Buhl M."/>
        </authorList>
    </citation>
    <scope>NUCLEOTIDE SEQUENCE [LARGE SCALE GENOMIC DNA]</scope>
    <source>
        <strain evidence="23">A2672</strain>
    </source>
</reference>
<evidence type="ECO:0000256" key="19">
    <source>
        <dbReference type="SAM" id="Phobius"/>
    </source>
</evidence>
<dbReference type="Proteomes" id="UP000321612">
    <property type="component" value="Unassembled WGS sequence"/>
</dbReference>
<dbReference type="Pfam" id="PF00905">
    <property type="entry name" value="Transpeptidase"/>
    <property type="match status" value="1"/>
</dbReference>
<gene>
    <name evidence="22" type="ORF">ETF27_07370</name>
</gene>
<evidence type="ECO:0000256" key="12">
    <source>
        <dbReference type="ARBA" id="ARBA00022984"/>
    </source>
</evidence>
<evidence type="ECO:0000256" key="15">
    <source>
        <dbReference type="ARBA" id="ARBA00023316"/>
    </source>
</evidence>
<dbReference type="InterPro" id="IPR001460">
    <property type="entry name" value="PCN-bd_Tpept"/>
</dbReference>
<dbReference type="PANTHER" id="PTHR32282">
    <property type="entry name" value="BINDING PROTEIN TRANSPEPTIDASE, PUTATIVE-RELATED"/>
    <property type="match status" value="1"/>
</dbReference>
<evidence type="ECO:0000256" key="3">
    <source>
        <dbReference type="ARBA" id="ARBA00007090"/>
    </source>
</evidence>
<evidence type="ECO:0000256" key="9">
    <source>
        <dbReference type="ARBA" id="ARBA00022679"/>
    </source>
</evidence>
<sequence>MKGILNFIKQLFMGIRQFFPWYRNLYKGRKWYTKTALAVVSLIVCVFLYFGMVDINFLWLFGKSPGFIDIKTPQTFAASEIYSSDSVLIGKFFKENRSPVKYEEVTPHFWNALISTEDERFYSHHGVDYLGLAGALKDAVTKDGARGASTITQQLAKNMFRVRTQYSTGLLGKIPGIRMLIMKSKEWIIALKLELIYSKKDILTMYANTVDFGNNAYGIKTAARTYFNTTPAKLTLDQVATLVGMLKATTYYNPITNPKNSLERRNTVLYNMVTHNKLSRTEYDAISKIQTKLDVHVEENYDGQALYFREYIANYLKDWASENGYDLYSSGLKIYTTIDTRMQKYAEEAAMKQMKKIQKDFNNHWSGQDPWRDENGKLVPGFIESIAEKQPFYKKLLEKYPNQQDSVLYYLNKPHTVQLFDYEKGYITKEISSLDSIRYMVKFMHCSMVAMEPQTGAVRAWVGDVDFKTWKYDKVTAARQPGSTFKLFVYSEAMNQGLTPCDKRRDEFISMQVPDKKTGLIKTWTPGNANGRYSGDSVTLKTAFARSINTIAVRLGQEMGIKNIIRTAQDMGIKSPLDDEPSLALGSSDVNLLEMVNSYCTVANDGEFHEPVVVTKIVDKDGNEVYVAPNETKQVMQYKSAFFMQQLLKAGITDGRGTSRSLSQYIIGDTDWGGKTGTTNNHSDAWFMAVSPKLVVGAWVGGEYRSIHFRTGALGQGSKTALPICGNFIYSILRDNKFRKYHAKWINNTDEIDAEMYNCQEVQPRRHEVDSLELYLREKRKETQESDEDEDNTQESESNPNIVPEEDAQRSIPAPNVPKHPMPPITKPKIEPIEN</sequence>
<keyword evidence="19" id="KW-1133">Transmembrane helix</keyword>
<feature type="transmembrane region" description="Helical" evidence="19">
    <location>
        <begin position="36"/>
        <end position="61"/>
    </location>
</feature>
<dbReference type="InterPro" id="IPR036950">
    <property type="entry name" value="PBP_transglycosylase"/>
</dbReference>
<evidence type="ECO:0000259" key="20">
    <source>
        <dbReference type="Pfam" id="PF00905"/>
    </source>
</evidence>
<comment type="catalytic activity">
    <reaction evidence="17">
        <text>[GlcNAc-(1-&gt;4)-Mur2Ac(oyl-L-Ala-gamma-D-Glu-L-Lys-D-Ala-D-Ala)](n)-di-trans,octa-cis-undecaprenyl diphosphate + beta-D-GlcNAc-(1-&gt;4)-Mur2Ac(oyl-L-Ala-gamma-D-Glu-L-Lys-D-Ala-D-Ala)-di-trans,octa-cis-undecaprenyl diphosphate = [GlcNAc-(1-&gt;4)-Mur2Ac(oyl-L-Ala-gamma-D-Glu-L-Lys-D-Ala-D-Ala)](n+1)-di-trans,octa-cis-undecaprenyl diphosphate + di-trans,octa-cis-undecaprenyl diphosphate + H(+)</text>
        <dbReference type="Rhea" id="RHEA:23708"/>
        <dbReference type="Rhea" id="RHEA-COMP:9602"/>
        <dbReference type="Rhea" id="RHEA-COMP:9603"/>
        <dbReference type="ChEBI" id="CHEBI:15378"/>
        <dbReference type="ChEBI" id="CHEBI:58405"/>
        <dbReference type="ChEBI" id="CHEBI:60033"/>
        <dbReference type="ChEBI" id="CHEBI:78435"/>
        <dbReference type="EC" id="2.4.99.28"/>
    </reaction>
</comment>
<evidence type="ECO:0000256" key="10">
    <source>
        <dbReference type="ARBA" id="ARBA00022801"/>
    </source>
</evidence>
<feature type="compositionally biased region" description="Pro residues" evidence="18">
    <location>
        <begin position="815"/>
        <end position="826"/>
    </location>
</feature>
<keyword evidence="19" id="KW-0812">Transmembrane</keyword>
<evidence type="ECO:0000256" key="13">
    <source>
        <dbReference type="ARBA" id="ARBA00023136"/>
    </source>
</evidence>
<evidence type="ECO:0000256" key="8">
    <source>
        <dbReference type="ARBA" id="ARBA00022676"/>
    </source>
</evidence>
<evidence type="ECO:0000256" key="14">
    <source>
        <dbReference type="ARBA" id="ARBA00023268"/>
    </source>
</evidence>
<dbReference type="GO" id="GO:0009252">
    <property type="term" value="P:peptidoglycan biosynthetic process"/>
    <property type="evidence" value="ECO:0007669"/>
    <property type="project" value="UniProtKB-KW"/>
</dbReference>
<evidence type="ECO:0000256" key="5">
    <source>
        <dbReference type="ARBA" id="ARBA00022475"/>
    </source>
</evidence>
<keyword evidence="9" id="KW-0808">Transferase</keyword>
<keyword evidence="15" id="KW-0961">Cell wall biogenesis/degradation</keyword>
<dbReference type="SUPFAM" id="SSF56601">
    <property type="entry name" value="beta-lactamase/transpeptidase-like"/>
    <property type="match status" value="1"/>
</dbReference>
<keyword evidence="13 19" id="KW-0472">Membrane</keyword>
<keyword evidence="12" id="KW-0573">Peptidoglycan synthesis</keyword>
<comment type="caution">
    <text evidence="22">The sequence shown here is derived from an EMBL/GenBank/DDBJ whole genome shotgun (WGS) entry which is preliminary data.</text>
</comment>
<evidence type="ECO:0000256" key="7">
    <source>
        <dbReference type="ARBA" id="ARBA00022670"/>
    </source>
</evidence>
<evidence type="ECO:0000256" key="17">
    <source>
        <dbReference type="ARBA" id="ARBA00049902"/>
    </source>
</evidence>
<feature type="domain" description="Penicillin-binding protein transpeptidase" evidence="20">
    <location>
        <begin position="447"/>
        <end position="692"/>
    </location>
</feature>
<dbReference type="GO" id="GO:0008658">
    <property type="term" value="F:penicillin binding"/>
    <property type="evidence" value="ECO:0007669"/>
    <property type="project" value="InterPro"/>
</dbReference>
<dbReference type="InterPro" id="IPR023346">
    <property type="entry name" value="Lysozyme-like_dom_sf"/>
</dbReference>
<proteinExistence type="inferred from homology"/>
<dbReference type="Pfam" id="PF00912">
    <property type="entry name" value="Transgly"/>
    <property type="match status" value="1"/>
</dbReference>
<evidence type="ECO:0000256" key="11">
    <source>
        <dbReference type="ARBA" id="ARBA00022960"/>
    </source>
</evidence>
<comment type="subcellular location">
    <subcellularLocation>
        <location evidence="1">Cell membrane</location>
    </subcellularLocation>
</comment>
<dbReference type="SUPFAM" id="SSF53955">
    <property type="entry name" value="Lysozyme-like"/>
    <property type="match status" value="1"/>
</dbReference>
<evidence type="ECO:0000313" key="23">
    <source>
        <dbReference type="Proteomes" id="UP000321612"/>
    </source>
</evidence>
<keyword evidence="8" id="KW-0328">Glycosyltransferase</keyword>
<keyword evidence="7" id="KW-0645">Protease</keyword>
<dbReference type="GO" id="GO:0071555">
    <property type="term" value="P:cell wall organization"/>
    <property type="evidence" value="ECO:0007669"/>
    <property type="project" value="UniProtKB-KW"/>
</dbReference>
<feature type="region of interest" description="Disordered" evidence="18">
    <location>
        <begin position="779"/>
        <end position="835"/>
    </location>
</feature>
<dbReference type="Gene3D" id="3.40.710.10">
    <property type="entry name" value="DD-peptidase/beta-lactamase superfamily"/>
    <property type="match status" value="2"/>
</dbReference>
<comment type="similarity">
    <text evidence="4">In the N-terminal section; belongs to the glycosyltransferase 51 family.</text>
</comment>
<keyword evidence="23" id="KW-1185">Reference proteome</keyword>
<keyword evidence="5" id="KW-1003">Cell membrane</keyword>
<keyword evidence="6" id="KW-0121">Carboxypeptidase</keyword>
<feature type="domain" description="Glycosyl transferase family 51" evidence="21">
    <location>
        <begin position="88"/>
        <end position="272"/>
    </location>
</feature>
<comment type="pathway">
    <text evidence="2">Cell wall biogenesis; peptidoglycan biosynthesis.</text>
</comment>
<dbReference type="GO" id="GO:0005886">
    <property type="term" value="C:plasma membrane"/>
    <property type="evidence" value="ECO:0007669"/>
    <property type="project" value="UniProtKB-SubCell"/>
</dbReference>
<keyword evidence="10" id="KW-0378">Hydrolase</keyword>
<feature type="compositionally biased region" description="Acidic residues" evidence="18">
    <location>
        <begin position="785"/>
        <end position="794"/>
    </location>
</feature>
<dbReference type="PANTHER" id="PTHR32282:SF11">
    <property type="entry name" value="PENICILLIN-BINDING PROTEIN 1B"/>
    <property type="match status" value="1"/>
</dbReference>
<evidence type="ECO:0000259" key="21">
    <source>
        <dbReference type="Pfam" id="PF00912"/>
    </source>
</evidence>
<dbReference type="GO" id="GO:0008955">
    <property type="term" value="F:peptidoglycan glycosyltransferase activity"/>
    <property type="evidence" value="ECO:0007669"/>
    <property type="project" value="UniProtKB-EC"/>
</dbReference>
<dbReference type="AlphaFoldDB" id="A0A5C8GI06"/>
<evidence type="ECO:0000256" key="6">
    <source>
        <dbReference type="ARBA" id="ARBA00022645"/>
    </source>
</evidence>
<dbReference type="OrthoDB" id="9766909at2"/>
<dbReference type="GO" id="GO:0006508">
    <property type="term" value="P:proteolysis"/>
    <property type="evidence" value="ECO:0007669"/>
    <property type="project" value="UniProtKB-KW"/>
</dbReference>
<comment type="similarity">
    <text evidence="3">In the C-terminal section; belongs to the transpeptidase family.</text>
</comment>
<protein>
    <submittedName>
        <fullName evidence="22">Penicillin-binding protein</fullName>
    </submittedName>
</protein>
<dbReference type="InterPro" id="IPR050396">
    <property type="entry name" value="Glycosyltr_51/Transpeptidase"/>
</dbReference>
<comment type="catalytic activity">
    <reaction evidence="16">
        <text>Preferential cleavage: (Ac)2-L-Lys-D-Ala-|-D-Ala. Also transpeptidation of peptidyl-alanyl moieties that are N-acyl substituents of D-alanine.</text>
        <dbReference type="EC" id="3.4.16.4"/>
    </reaction>
</comment>
<evidence type="ECO:0000256" key="1">
    <source>
        <dbReference type="ARBA" id="ARBA00004236"/>
    </source>
</evidence>
<dbReference type="InterPro" id="IPR012338">
    <property type="entry name" value="Beta-lactam/transpept-like"/>
</dbReference>
<evidence type="ECO:0000256" key="16">
    <source>
        <dbReference type="ARBA" id="ARBA00034000"/>
    </source>
</evidence>
<dbReference type="Gene3D" id="1.10.3810.10">
    <property type="entry name" value="Biosynthetic peptidoglycan transglycosylase-like"/>
    <property type="match status" value="1"/>
</dbReference>
<evidence type="ECO:0000313" key="22">
    <source>
        <dbReference type="EMBL" id="TXJ61567.1"/>
    </source>
</evidence>
<dbReference type="InterPro" id="IPR001264">
    <property type="entry name" value="Glyco_trans_51"/>
</dbReference>